<keyword evidence="3" id="KW-0472">Membrane</keyword>
<protein>
    <submittedName>
        <fullName evidence="4">CDP-alcohol phosphatidyltransferase family protein</fullName>
    </submittedName>
</protein>
<dbReference type="Gene3D" id="1.20.120.1760">
    <property type="match status" value="1"/>
</dbReference>
<dbReference type="GO" id="GO:0016020">
    <property type="term" value="C:membrane"/>
    <property type="evidence" value="ECO:0007669"/>
    <property type="project" value="InterPro"/>
</dbReference>
<feature type="transmembrane region" description="Helical" evidence="3">
    <location>
        <begin position="153"/>
        <end position="175"/>
    </location>
</feature>
<keyword evidence="3" id="KW-0812">Transmembrane</keyword>
<dbReference type="InterPro" id="IPR048254">
    <property type="entry name" value="CDP_ALCOHOL_P_TRANSF_CS"/>
</dbReference>
<comment type="similarity">
    <text evidence="2">Belongs to the CDP-alcohol phosphatidyltransferase class-I family.</text>
</comment>
<dbReference type="EMBL" id="DSMG01000048">
    <property type="protein sequence ID" value="HDX30680.1"/>
    <property type="molecule type" value="Genomic_DNA"/>
</dbReference>
<proteinExistence type="inferred from homology"/>
<keyword evidence="3" id="KW-1133">Transmembrane helix</keyword>
<name>A0A7C1FQ60_9CHLR</name>
<evidence type="ECO:0000256" key="1">
    <source>
        <dbReference type="ARBA" id="ARBA00022679"/>
    </source>
</evidence>
<feature type="transmembrane region" description="Helical" evidence="3">
    <location>
        <begin position="112"/>
        <end position="133"/>
    </location>
</feature>
<dbReference type="InterPro" id="IPR000462">
    <property type="entry name" value="CDP-OH_P_trans"/>
</dbReference>
<feature type="transmembrane region" description="Helical" evidence="3">
    <location>
        <begin position="31"/>
        <end position="64"/>
    </location>
</feature>
<evidence type="ECO:0000313" key="4">
    <source>
        <dbReference type="EMBL" id="HDX30680.1"/>
    </source>
</evidence>
<reference evidence="4" key="1">
    <citation type="journal article" date="2020" name="mSystems">
        <title>Genome- and Community-Level Interaction Insights into Carbon Utilization and Element Cycling Functions of Hydrothermarchaeota in Hydrothermal Sediment.</title>
        <authorList>
            <person name="Zhou Z."/>
            <person name="Liu Y."/>
            <person name="Xu W."/>
            <person name="Pan J."/>
            <person name="Luo Z.H."/>
            <person name="Li M."/>
        </authorList>
    </citation>
    <scope>NUCLEOTIDE SEQUENCE [LARGE SCALE GENOMIC DNA]</scope>
    <source>
        <strain evidence="4">SpSt-289</strain>
    </source>
</reference>
<sequence>MLSKYGRNWIATPLNQIARALEGTGVSPNVLTLIGFGLTGIVAIILATGNLFLGGLLLIVAALFDTLDGALARNTDQVSVFGAFLDSTLDRYSEAVTLLGLMIFYSGRPDGAIYTLLLAFTLAGSLMVSYTRARAEAVGIECKEGLFQRTERIAVLIVGLLTGWMMPVLWILAVFTNLTALQRIFDVYAKSRSIS</sequence>
<comment type="caution">
    <text evidence="4">The sequence shown here is derived from an EMBL/GenBank/DDBJ whole genome shotgun (WGS) entry which is preliminary data.</text>
</comment>
<keyword evidence="1 2" id="KW-0808">Transferase</keyword>
<accession>A0A7C1FQ60</accession>
<dbReference type="GO" id="GO:0016780">
    <property type="term" value="F:phosphotransferase activity, for other substituted phosphate groups"/>
    <property type="evidence" value="ECO:0007669"/>
    <property type="project" value="InterPro"/>
</dbReference>
<dbReference type="GO" id="GO:0008654">
    <property type="term" value="P:phospholipid biosynthetic process"/>
    <property type="evidence" value="ECO:0007669"/>
    <property type="project" value="InterPro"/>
</dbReference>
<dbReference type="InterPro" id="IPR043130">
    <property type="entry name" value="CDP-OH_PTrfase_TM_dom"/>
</dbReference>
<evidence type="ECO:0000256" key="2">
    <source>
        <dbReference type="RuleBase" id="RU003750"/>
    </source>
</evidence>
<dbReference type="Pfam" id="PF01066">
    <property type="entry name" value="CDP-OH_P_transf"/>
    <property type="match status" value="1"/>
</dbReference>
<dbReference type="AlphaFoldDB" id="A0A7C1FQ60"/>
<gene>
    <name evidence="4" type="ORF">ENQ20_04210</name>
</gene>
<evidence type="ECO:0000256" key="3">
    <source>
        <dbReference type="SAM" id="Phobius"/>
    </source>
</evidence>
<organism evidence="4">
    <name type="scientific">Caldilinea aerophila</name>
    <dbReference type="NCBI Taxonomy" id="133453"/>
    <lineage>
        <taxon>Bacteria</taxon>
        <taxon>Bacillati</taxon>
        <taxon>Chloroflexota</taxon>
        <taxon>Caldilineae</taxon>
        <taxon>Caldilineales</taxon>
        <taxon>Caldilineaceae</taxon>
        <taxon>Caldilinea</taxon>
    </lineage>
</organism>
<dbReference type="PROSITE" id="PS00379">
    <property type="entry name" value="CDP_ALCOHOL_P_TRANSF"/>
    <property type="match status" value="1"/>
</dbReference>